<comment type="caution">
    <text evidence="1">The sequence shown here is derived from an EMBL/GenBank/DDBJ whole genome shotgun (WGS) entry which is preliminary data.</text>
</comment>
<dbReference type="AlphaFoldDB" id="A0A537IPH0"/>
<protein>
    <submittedName>
        <fullName evidence="1">Uncharacterized protein</fullName>
    </submittedName>
</protein>
<evidence type="ECO:0000313" key="2">
    <source>
        <dbReference type="Proteomes" id="UP000318834"/>
    </source>
</evidence>
<proteinExistence type="predicted"/>
<accession>A0A537IPH0</accession>
<sequence>MALVFTFSCGGCGRTYSVYYPKALMYELSGSAPREMGLKEDEEDRRSGAVDAVRTRAEAASRIFVDASQELERVCVCGKRLDFNIMHHPRVPQSKQVLLRRQTGLIPFPTTPKKS</sequence>
<gene>
    <name evidence="1" type="ORF">E6H05_10225</name>
</gene>
<name>A0A537IPH0_9BACT</name>
<organism evidence="1 2">
    <name type="scientific">Candidatus Segetimicrobium genomatis</name>
    <dbReference type="NCBI Taxonomy" id="2569760"/>
    <lineage>
        <taxon>Bacteria</taxon>
        <taxon>Bacillati</taxon>
        <taxon>Candidatus Sysuimicrobiota</taxon>
        <taxon>Candidatus Sysuimicrobiia</taxon>
        <taxon>Candidatus Sysuimicrobiales</taxon>
        <taxon>Candidatus Segetimicrobiaceae</taxon>
        <taxon>Candidatus Segetimicrobium</taxon>
    </lineage>
</organism>
<evidence type="ECO:0000313" key="1">
    <source>
        <dbReference type="EMBL" id="TMI73117.1"/>
    </source>
</evidence>
<dbReference type="EMBL" id="VBAP01000076">
    <property type="protein sequence ID" value="TMI73117.1"/>
    <property type="molecule type" value="Genomic_DNA"/>
</dbReference>
<dbReference type="Proteomes" id="UP000318834">
    <property type="component" value="Unassembled WGS sequence"/>
</dbReference>
<reference evidence="1 2" key="1">
    <citation type="journal article" date="2019" name="Nat. Microbiol.">
        <title>Mediterranean grassland soil C-N compound turnover is dependent on rainfall and depth, and is mediated by genomically divergent microorganisms.</title>
        <authorList>
            <person name="Diamond S."/>
            <person name="Andeer P.F."/>
            <person name="Li Z."/>
            <person name="Crits-Christoph A."/>
            <person name="Burstein D."/>
            <person name="Anantharaman K."/>
            <person name="Lane K.R."/>
            <person name="Thomas B.C."/>
            <person name="Pan C."/>
            <person name="Northen T.R."/>
            <person name="Banfield J.F."/>
        </authorList>
    </citation>
    <scope>NUCLEOTIDE SEQUENCE [LARGE SCALE GENOMIC DNA]</scope>
    <source>
        <strain evidence="1">NP_8</strain>
    </source>
</reference>